<keyword evidence="5" id="KW-0963">Cytoplasm</keyword>
<name>A0A2T0FNK2_9ASCO</name>
<comment type="similarity">
    <text evidence="2">Belongs to the ATG3 family.</text>
</comment>
<dbReference type="GO" id="GO:0044804">
    <property type="term" value="P:nucleophagy"/>
    <property type="evidence" value="ECO:0007669"/>
    <property type="project" value="TreeGrafter"/>
</dbReference>
<dbReference type="GO" id="GO:0000422">
    <property type="term" value="P:autophagy of mitochondrion"/>
    <property type="evidence" value="ECO:0007669"/>
    <property type="project" value="TreeGrafter"/>
</dbReference>
<dbReference type="EMBL" id="NDIQ01000022">
    <property type="protein sequence ID" value="PRT56555.1"/>
    <property type="molecule type" value="Genomic_DNA"/>
</dbReference>
<evidence type="ECO:0000256" key="7">
    <source>
        <dbReference type="ARBA" id="ARBA00022927"/>
    </source>
</evidence>
<keyword evidence="6" id="KW-0833">Ubl conjugation pathway</keyword>
<dbReference type="GO" id="GO:0019776">
    <property type="term" value="F:Atg8-family ligase activity"/>
    <property type="evidence" value="ECO:0007669"/>
    <property type="project" value="TreeGrafter"/>
</dbReference>
<sequence length="286" mass="32116">MIRSKLSSWREYLTPVSHKSSFQKTGQITPEEFVAAGDYLVYKFPTWSWGSASPSKQRDFLPANKQYLVTKHVPCRQRANGVGGGLQLNKEFEVEDDWMVSAEVDSPVLHSSDVEEGAIGDADLADLEEADLEEADLEGGEPVPTGDHKTTSEDRTYNVFITYSTSYRVPKIYLSGFDDNGAPLPPKLMFEDILGDYKDKTVTIEPAPFLDDLTLISIHPCRHAGVMRMLLDKAEAKALTEKNQKQDDDWEEFPAGIRVDQYLIIFLKFIASVTPTIEHDFTMTAL</sequence>
<reference evidence="12 13" key="1">
    <citation type="submission" date="2017-04" db="EMBL/GenBank/DDBJ databases">
        <title>Genome sequencing of [Candida] sorbophila.</title>
        <authorList>
            <person name="Ahn J.O."/>
        </authorList>
    </citation>
    <scope>NUCLEOTIDE SEQUENCE [LARGE SCALE GENOMIC DNA]</scope>
    <source>
        <strain evidence="12 13">DS02</strain>
    </source>
</reference>
<dbReference type="PANTHER" id="PTHR12866">
    <property type="entry name" value="UBIQUITIN-LIKE-CONJUGATING ENZYME ATG3"/>
    <property type="match status" value="1"/>
</dbReference>
<evidence type="ECO:0000313" key="12">
    <source>
        <dbReference type="EMBL" id="PRT56555.1"/>
    </source>
</evidence>
<dbReference type="GO" id="GO:0005829">
    <property type="term" value="C:cytosol"/>
    <property type="evidence" value="ECO:0007669"/>
    <property type="project" value="TreeGrafter"/>
</dbReference>
<keyword evidence="8" id="KW-0072">Autophagy</keyword>
<dbReference type="RefSeq" id="XP_024666500.1">
    <property type="nucleotide sequence ID" value="XM_024810732.1"/>
</dbReference>
<comment type="function">
    <text evidence="9">E2 conjugating enzyme required for the cytoplasm to vacuole transport (Cvt) and autophagy. Required for selective autophagic degradation of the nucleus (nucleophagy) as well as for mitophagy which contributes to regulate mitochondrial quantity and quality by eliminating the mitochondria to a basal level to fulfill cellular energy requirements and preventing excess ROS production. Responsible for the E2-like covalent binding of phosphatidylethanolamine to the C-terminal Gly of ATG8. The ATG12-ATG5 conjugate plays a role of an E3 and promotes the transfer of ATG8 from ATG3 to phosphatidylethanolamine (PE). This step is required for the membrane association of ATG8. The formation of the ATG8-phosphatidylethanolamine conjugate is essential for autophagy and for the cytoplasm to vacuole transport (Cvt). The ATG8-PE conjugate mediates tethering between adjacent membranes and stimulates membrane hemifusion, leading to expansion of the autophagosomal membrane during autophagy.</text>
</comment>
<evidence type="ECO:0000256" key="9">
    <source>
        <dbReference type="ARBA" id="ARBA00025674"/>
    </source>
</evidence>
<evidence type="ECO:0000256" key="2">
    <source>
        <dbReference type="ARBA" id="ARBA00007683"/>
    </source>
</evidence>
<dbReference type="STRING" id="45607.A0A2T0FNK2"/>
<evidence type="ECO:0000256" key="10">
    <source>
        <dbReference type="ARBA" id="ARBA00032144"/>
    </source>
</evidence>
<dbReference type="PANTHER" id="PTHR12866:SF2">
    <property type="entry name" value="UBIQUITIN-LIKE-CONJUGATING ENZYME ATG3"/>
    <property type="match status" value="1"/>
</dbReference>
<dbReference type="GO" id="GO:0061723">
    <property type="term" value="P:glycophagy"/>
    <property type="evidence" value="ECO:0007669"/>
    <property type="project" value="TreeGrafter"/>
</dbReference>
<comment type="caution">
    <text evidence="12">The sequence shown here is derived from an EMBL/GenBank/DDBJ whole genome shotgun (WGS) entry which is preliminary data.</text>
</comment>
<evidence type="ECO:0000313" key="13">
    <source>
        <dbReference type="Proteomes" id="UP000238350"/>
    </source>
</evidence>
<gene>
    <name evidence="12" type="ORF">B9G98_04175</name>
</gene>
<keyword evidence="13" id="KW-1185">Reference proteome</keyword>
<evidence type="ECO:0000256" key="11">
    <source>
        <dbReference type="ARBA" id="ARBA00033139"/>
    </source>
</evidence>
<dbReference type="Pfam" id="PF03987">
    <property type="entry name" value="Autophagy_act_C"/>
    <property type="match status" value="1"/>
</dbReference>
<dbReference type="AlphaFoldDB" id="A0A2T0FNK2"/>
<evidence type="ECO:0000256" key="5">
    <source>
        <dbReference type="ARBA" id="ARBA00022490"/>
    </source>
</evidence>
<dbReference type="GeneID" id="36517923"/>
<dbReference type="InterPro" id="IPR007135">
    <property type="entry name" value="Atg3/Atg10"/>
</dbReference>
<comment type="subcellular location">
    <subcellularLocation>
        <location evidence="1">Cytoplasm</location>
    </subcellularLocation>
</comment>
<dbReference type="GO" id="GO:0000045">
    <property type="term" value="P:autophagosome assembly"/>
    <property type="evidence" value="ECO:0007669"/>
    <property type="project" value="TreeGrafter"/>
</dbReference>
<keyword evidence="4" id="KW-0813">Transport</keyword>
<evidence type="ECO:0000256" key="8">
    <source>
        <dbReference type="ARBA" id="ARBA00023006"/>
    </source>
</evidence>
<accession>A0A2T0FNK2</accession>
<evidence type="ECO:0000256" key="1">
    <source>
        <dbReference type="ARBA" id="ARBA00004496"/>
    </source>
</evidence>
<dbReference type="OrthoDB" id="1584384at2759"/>
<evidence type="ECO:0000256" key="4">
    <source>
        <dbReference type="ARBA" id="ARBA00022448"/>
    </source>
</evidence>
<dbReference type="Proteomes" id="UP000238350">
    <property type="component" value="Unassembled WGS sequence"/>
</dbReference>
<protein>
    <recommendedName>
        <fullName evidence="3">Autophagy-related protein 3</fullName>
    </recommendedName>
    <alternativeName>
        <fullName evidence="10 11">Autophagy-related E2-like conjugation enzyme ATG3</fullName>
    </alternativeName>
</protein>
<evidence type="ECO:0000256" key="3">
    <source>
        <dbReference type="ARBA" id="ARBA00018067"/>
    </source>
</evidence>
<proteinExistence type="inferred from homology"/>
<organism evidence="12 13">
    <name type="scientific">Wickerhamiella sorbophila</name>
    <dbReference type="NCBI Taxonomy" id="45607"/>
    <lineage>
        <taxon>Eukaryota</taxon>
        <taxon>Fungi</taxon>
        <taxon>Dikarya</taxon>
        <taxon>Ascomycota</taxon>
        <taxon>Saccharomycotina</taxon>
        <taxon>Dipodascomycetes</taxon>
        <taxon>Dipodascales</taxon>
        <taxon>Trichomonascaceae</taxon>
        <taxon>Wickerhamiella</taxon>
    </lineage>
</organism>
<keyword evidence="7" id="KW-0653">Protein transport</keyword>
<evidence type="ECO:0000256" key="6">
    <source>
        <dbReference type="ARBA" id="ARBA00022786"/>
    </source>
</evidence>
<dbReference type="GO" id="GO:0015031">
    <property type="term" value="P:protein transport"/>
    <property type="evidence" value="ECO:0007669"/>
    <property type="project" value="UniProtKB-KW"/>
</dbReference>
<dbReference type="GO" id="GO:0000407">
    <property type="term" value="C:phagophore assembly site"/>
    <property type="evidence" value="ECO:0007669"/>
    <property type="project" value="TreeGrafter"/>
</dbReference>